<dbReference type="EC" id="3.1.3.7" evidence="9"/>
<dbReference type="GO" id="GO:0008441">
    <property type="term" value="F:3'(2'),5'-bisphosphate nucleotidase activity"/>
    <property type="evidence" value="ECO:0007669"/>
    <property type="project" value="UniProtKB-UniRule"/>
</dbReference>
<dbReference type="Proteomes" id="UP000501891">
    <property type="component" value="Chromosome"/>
</dbReference>
<dbReference type="CDD" id="cd01638">
    <property type="entry name" value="CysQ"/>
    <property type="match status" value="1"/>
</dbReference>
<dbReference type="GO" id="GO:0050427">
    <property type="term" value="P:3'-phosphoadenosine 5'-phosphosulfate metabolic process"/>
    <property type="evidence" value="ECO:0007669"/>
    <property type="project" value="TreeGrafter"/>
</dbReference>
<dbReference type="HAMAP" id="MF_02095">
    <property type="entry name" value="CysQ"/>
    <property type="match status" value="1"/>
</dbReference>
<dbReference type="PRINTS" id="PR00377">
    <property type="entry name" value="IMPHPHTASES"/>
</dbReference>
<dbReference type="PANTHER" id="PTHR43028:SF5">
    <property type="entry name" value="3'(2'),5'-BISPHOSPHATE NUCLEOTIDASE 1"/>
    <property type="match status" value="1"/>
</dbReference>
<keyword evidence="7 9" id="KW-0460">Magnesium</keyword>
<keyword evidence="4 9" id="KW-0997">Cell inner membrane</keyword>
<evidence type="ECO:0000256" key="6">
    <source>
        <dbReference type="ARBA" id="ARBA00022801"/>
    </source>
</evidence>
<keyword evidence="3 9" id="KW-1003">Cell membrane</keyword>
<dbReference type="GO" id="GO:0046854">
    <property type="term" value="P:phosphatidylinositol phosphate biosynthetic process"/>
    <property type="evidence" value="ECO:0007669"/>
    <property type="project" value="InterPro"/>
</dbReference>
<feature type="binding site" evidence="10">
    <location>
        <position position="89"/>
    </location>
    <ligand>
        <name>Mg(2+)</name>
        <dbReference type="ChEBI" id="CHEBI:18420"/>
        <label>1</label>
        <note>catalytic</note>
    </ligand>
</feature>
<evidence type="ECO:0000256" key="3">
    <source>
        <dbReference type="ARBA" id="ARBA00022475"/>
    </source>
</evidence>
<reference evidence="11" key="1">
    <citation type="submission" date="2020-04" db="EMBL/GenBank/DDBJ databases">
        <title>A desert anoxygenic phototrophic bacterium fixes CO2 using RubisCO under aerobic conditions.</title>
        <authorList>
            <person name="Tang K."/>
        </authorList>
    </citation>
    <scope>NUCLEOTIDE SEQUENCE [LARGE SCALE GENOMIC DNA]</scope>
    <source>
        <strain evidence="11">MIMtkB3</strain>
    </source>
</reference>
<feature type="binding site" evidence="9">
    <location>
        <position position="69"/>
    </location>
    <ligand>
        <name>Mg(2+)</name>
        <dbReference type="ChEBI" id="CHEBI:18420"/>
        <label>1</label>
    </ligand>
</feature>
<feature type="binding site" evidence="10">
    <location>
        <position position="91"/>
    </location>
    <ligand>
        <name>Mg(2+)</name>
        <dbReference type="ChEBI" id="CHEBI:18420"/>
        <label>1</label>
        <note>catalytic</note>
    </ligand>
</feature>
<evidence type="ECO:0000313" key="11">
    <source>
        <dbReference type="EMBL" id="QJE72511.1"/>
    </source>
</evidence>
<dbReference type="GO" id="GO:0000103">
    <property type="term" value="P:sulfate assimilation"/>
    <property type="evidence" value="ECO:0007669"/>
    <property type="project" value="TreeGrafter"/>
</dbReference>
<feature type="binding site" evidence="9">
    <location>
        <position position="92"/>
    </location>
    <ligand>
        <name>Mg(2+)</name>
        <dbReference type="ChEBI" id="CHEBI:18420"/>
        <label>2</label>
    </ligand>
</feature>
<dbReference type="GO" id="GO:0000287">
    <property type="term" value="F:magnesium ion binding"/>
    <property type="evidence" value="ECO:0007669"/>
    <property type="project" value="UniProtKB-UniRule"/>
</dbReference>
<organism evidence="11 12">
    <name type="scientific">Aerophototrophica crusticola</name>
    <dbReference type="NCBI Taxonomy" id="1709002"/>
    <lineage>
        <taxon>Bacteria</taxon>
        <taxon>Pseudomonadati</taxon>
        <taxon>Pseudomonadota</taxon>
        <taxon>Alphaproteobacteria</taxon>
        <taxon>Rhodospirillales</taxon>
        <taxon>Rhodospirillaceae</taxon>
        <taxon>Aerophototrophica</taxon>
    </lineage>
</organism>
<accession>A0A858R550</accession>
<dbReference type="SUPFAM" id="SSF56655">
    <property type="entry name" value="Carbohydrate phosphatase"/>
    <property type="match status" value="1"/>
</dbReference>
<dbReference type="KEGG" id="acru:HHL28_04830"/>
<sequence>MPLDLPALLPPVRRAAEEAAKAILLHYEAGCDTTRKADGSPVTAADHAAEAVILPVLRCLTPDIPVVSEEEAAAGLTPDVTGGTFWLVDPLDGTKEFIRRNGEFTVNIALVRDGTPVLGVVLLPVTGECFAAAGPGTALRGLPGQADEPIRVRPVPPEGLTVLTSRSHADNRELDGYLANLRVAERVVAGSSLKFCRIAEGRGDLYPRLGPTCEWDTAAGHAVLLGAGGAVDTMDGQPLPYGKPGFLNPHFVARGG</sequence>
<dbReference type="PROSITE" id="PS00630">
    <property type="entry name" value="IMP_2"/>
    <property type="match status" value="1"/>
</dbReference>
<dbReference type="AlphaFoldDB" id="A0A858R550"/>
<evidence type="ECO:0000256" key="4">
    <source>
        <dbReference type="ARBA" id="ARBA00022519"/>
    </source>
</evidence>
<name>A0A858R550_9PROT</name>
<feature type="binding site" evidence="10">
    <location>
        <position position="216"/>
    </location>
    <ligand>
        <name>Mg(2+)</name>
        <dbReference type="ChEBI" id="CHEBI:18420"/>
        <label>1</label>
        <note>catalytic</note>
    </ligand>
</feature>
<dbReference type="PROSITE" id="PS00629">
    <property type="entry name" value="IMP_1"/>
    <property type="match status" value="1"/>
</dbReference>
<evidence type="ECO:0000256" key="5">
    <source>
        <dbReference type="ARBA" id="ARBA00022723"/>
    </source>
</evidence>
<feature type="binding site" evidence="9">
    <location>
        <position position="89"/>
    </location>
    <ligand>
        <name>Mg(2+)</name>
        <dbReference type="ChEBI" id="CHEBI:18420"/>
        <label>2</label>
    </ligand>
</feature>
<feature type="binding site" evidence="10">
    <location>
        <position position="69"/>
    </location>
    <ligand>
        <name>Mg(2+)</name>
        <dbReference type="ChEBI" id="CHEBI:18420"/>
        <label>1</label>
        <note>catalytic</note>
    </ligand>
</feature>
<evidence type="ECO:0000256" key="7">
    <source>
        <dbReference type="ARBA" id="ARBA00022842"/>
    </source>
</evidence>
<dbReference type="InterPro" id="IPR020550">
    <property type="entry name" value="Inositol_monophosphatase_CS"/>
</dbReference>
<dbReference type="Gene3D" id="3.40.190.80">
    <property type="match status" value="1"/>
</dbReference>
<dbReference type="PANTHER" id="PTHR43028">
    <property type="entry name" value="3'(2'),5'-BISPHOSPHATE NUCLEOTIDASE 1"/>
    <property type="match status" value="1"/>
</dbReference>
<feature type="binding site" evidence="9">
    <location>
        <begin position="91"/>
        <end position="94"/>
    </location>
    <ligand>
        <name>substrate</name>
    </ligand>
</feature>
<feature type="binding site" evidence="9">
    <location>
        <position position="216"/>
    </location>
    <ligand>
        <name>substrate</name>
    </ligand>
</feature>
<feature type="binding site" evidence="10">
    <location>
        <position position="92"/>
    </location>
    <ligand>
        <name>Mg(2+)</name>
        <dbReference type="ChEBI" id="CHEBI:18420"/>
        <label>1</label>
        <note>catalytic</note>
    </ligand>
</feature>
<feature type="binding site" evidence="9">
    <location>
        <position position="89"/>
    </location>
    <ligand>
        <name>Mg(2+)</name>
        <dbReference type="ChEBI" id="CHEBI:18420"/>
        <label>1</label>
    </ligand>
</feature>
<comment type="cofactor">
    <cofactor evidence="9 10">
        <name>Mg(2+)</name>
        <dbReference type="ChEBI" id="CHEBI:18420"/>
    </cofactor>
</comment>
<evidence type="ECO:0000256" key="10">
    <source>
        <dbReference type="PIRSR" id="PIRSR600760-2"/>
    </source>
</evidence>
<dbReference type="GO" id="GO:0005886">
    <property type="term" value="C:plasma membrane"/>
    <property type="evidence" value="ECO:0007669"/>
    <property type="project" value="UniProtKB-SubCell"/>
</dbReference>
<keyword evidence="6 9" id="KW-0378">Hydrolase</keyword>
<comment type="similarity">
    <text evidence="2 9">Belongs to the inositol monophosphatase superfamily. CysQ family.</text>
</comment>
<comment type="catalytic activity">
    <reaction evidence="1 9">
        <text>adenosine 3',5'-bisphosphate + H2O = AMP + phosphate</text>
        <dbReference type="Rhea" id="RHEA:10040"/>
        <dbReference type="ChEBI" id="CHEBI:15377"/>
        <dbReference type="ChEBI" id="CHEBI:43474"/>
        <dbReference type="ChEBI" id="CHEBI:58343"/>
        <dbReference type="ChEBI" id="CHEBI:456215"/>
        <dbReference type="EC" id="3.1.3.7"/>
    </reaction>
</comment>
<gene>
    <name evidence="9 11" type="primary">cysQ</name>
    <name evidence="11" type="ORF">HHL28_04830</name>
</gene>
<evidence type="ECO:0000256" key="8">
    <source>
        <dbReference type="ARBA" id="ARBA00023136"/>
    </source>
</evidence>
<feature type="binding site" evidence="9">
    <location>
        <position position="216"/>
    </location>
    <ligand>
        <name>Mg(2+)</name>
        <dbReference type="ChEBI" id="CHEBI:18420"/>
        <label>2</label>
    </ligand>
</feature>
<keyword evidence="5 9" id="KW-0479">Metal-binding</keyword>
<feature type="binding site" evidence="9">
    <location>
        <position position="91"/>
    </location>
    <ligand>
        <name>Mg(2+)</name>
        <dbReference type="ChEBI" id="CHEBI:18420"/>
        <label>1</label>
    </ligand>
</feature>
<keyword evidence="12" id="KW-1185">Reference proteome</keyword>
<proteinExistence type="inferred from homology"/>
<dbReference type="InterPro" id="IPR020583">
    <property type="entry name" value="Inositol_monoP_metal-BS"/>
</dbReference>
<dbReference type="EMBL" id="CP051775">
    <property type="protein sequence ID" value="QJE72511.1"/>
    <property type="molecule type" value="Genomic_DNA"/>
</dbReference>
<dbReference type="InterPro" id="IPR006240">
    <property type="entry name" value="CysQ"/>
</dbReference>
<dbReference type="Pfam" id="PF00459">
    <property type="entry name" value="Inositol_P"/>
    <property type="match status" value="1"/>
</dbReference>
<keyword evidence="8 9" id="KW-0472">Membrane</keyword>
<dbReference type="NCBIfam" id="TIGR01331">
    <property type="entry name" value="bisphos_cysQ"/>
    <property type="match status" value="1"/>
</dbReference>
<dbReference type="Gene3D" id="3.30.540.10">
    <property type="entry name" value="Fructose-1,6-Bisphosphatase, subunit A, domain 1"/>
    <property type="match status" value="1"/>
</dbReference>
<protein>
    <recommendedName>
        <fullName evidence="9">3'(2'),5'-bisphosphate nucleotidase CysQ</fullName>
        <ecNumber evidence="9">3.1.3.7</ecNumber>
    </recommendedName>
    <alternativeName>
        <fullName evidence="9">3'(2'),5-bisphosphonucleoside 3'(2')-phosphohydrolase</fullName>
    </alternativeName>
    <alternativeName>
        <fullName evidence="9">3'-phosphoadenosine 5'-phosphate phosphatase</fullName>
        <shortName evidence="9">PAP phosphatase</shortName>
    </alternativeName>
</protein>
<comment type="subcellular location">
    <subcellularLocation>
        <location evidence="9">Cell inner membrane</location>
        <topology evidence="9">Peripheral membrane protein</topology>
        <orientation evidence="9">Cytoplasmic side</orientation>
    </subcellularLocation>
</comment>
<feature type="binding site" evidence="9">
    <location>
        <position position="69"/>
    </location>
    <ligand>
        <name>substrate</name>
    </ligand>
</feature>
<dbReference type="InterPro" id="IPR050725">
    <property type="entry name" value="CysQ/Inositol_MonoPase"/>
</dbReference>
<comment type="function">
    <text evidence="9">Converts adenosine-3',5'-bisphosphate (PAP) to AMP.</text>
</comment>
<dbReference type="InterPro" id="IPR000760">
    <property type="entry name" value="Inositol_monophosphatase-like"/>
</dbReference>
<evidence type="ECO:0000256" key="1">
    <source>
        <dbReference type="ARBA" id="ARBA00001625"/>
    </source>
</evidence>
<evidence type="ECO:0000313" key="12">
    <source>
        <dbReference type="Proteomes" id="UP000501891"/>
    </source>
</evidence>
<evidence type="ECO:0000256" key="9">
    <source>
        <dbReference type="HAMAP-Rule" id="MF_02095"/>
    </source>
</evidence>
<evidence type="ECO:0000256" key="2">
    <source>
        <dbReference type="ARBA" id="ARBA00005289"/>
    </source>
</evidence>